<evidence type="ECO:0000313" key="1">
    <source>
        <dbReference type="EMBL" id="TEB39002.1"/>
    </source>
</evidence>
<protein>
    <recommendedName>
        <fullName evidence="3">LCCL domain-containing protein</fullName>
    </recommendedName>
</protein>
<dbReference type="OrthoDB" id="425354at2759"/>
<name>A0A4Y7TZM4_COPMI</name>
<evidence type="ECO:0008006" key="3">
    <source>
        <dbReference type="Google" id="ProtNLM"/>
    </source>
</evidence>
<dbReference type="AlphaFoldDB" id="A0A4Y7TZM4"/>
<dbReference type="EMBL" id="QPFP01000002">
    <property type="protein sequence ID" value="TEB39002.1"/>
    <property type="molecule type" value="Genomic_DNA"/>
</dbReference>
<organism evidence="1 2">
    <name type="scientific">Coprinellus micaceus</name>
    <name type="common">Glistening ink-cap mushroom</name>
    <name type="synonym">Coprinus micaceus</name>
    <dbReference type="NCBI Taxonomy" id="71717"/>
    <lineage>
        <taxon>Eukaryota</taxon>
        <taxon>Fungi</taxon>
        <taxon>Dikarya</taxon>
        <taxon>Basidiomycota</taxon>
        <taxon>Agaricomycotina</taxon>
        <taxon>Agaricomycetes</taxon>
        <taxon>Agaricomycetidae</taxon>
        <taxon>Agaricales</taxon>
        <taxon>Agaricineae</taxon>
        <taxon>Psathyrellaceae</taxon>
        <taxon>Coprinellus</taxon>
    </lineage>
</organism>
<dbReference type="PANTHER" id="PTHR38115">
    <property type="entry name" value="LIPOCALIN-LIKE DOMAIN-CONTAINING PROTEIN"/>
    <property type="match status" value="1"/>
</dbReference>
<keyword evidence="2" id="KW-1185">Reference proteome</keyword>
<dbReference type="PANTHER" id="PTHR38115:SF1">
    <property type="entry name" value="LIPOCALIN-LIKE DOMAIN-CONTAINING PROTEIN"/>
    <property type="match status" value="1"/>
</dbReference>
<comment type="caution">
    <text evidence="1">The sequence shown here is derived from an EMBL/GenBank/DDBJ whole genome shotgun (WGS) entry which is preliminary data.</text>
</comment>
<reference evidence="1 2" key="1">
    <citation type="journal article" date="2019" name="Nat. Ecol. Evol.">
        <title>Megaphylogeny resolves global patterns of mushroom evolution.</title>
        <authorList>
            <person name="Varga T."/>
            <person name="Krizsan K."/>
            <person name="Foldi C."/>
            <person name="Dima B."/>
            <person name="Sanchez-Garcia M."/>
            <person name="Sanchez-Ramirez S."/>
            <person name="Szollosi G.J."/>
            <person name="Szarkandi J.G."/>
            <person name="Papp V."/>
            <person name="Albert L."/>
            <person name="Andreopoulos W."/>
            <person name="Angelini C."/>
            <person name="Antonin V."/>
            <person name="Barry K.W."/>
            <person name="Bougher N.L."/>
            <person name="Buchanan P."/>
            <person name="Buyck B."/>
            <person name="Bense V."/>
            <person name="Catcheside P."/>
            <person name="Chovatia M."/>
            <person name="Cooper J."/>
            <person name="Damon W."/>
            <person name="Desjardin D."/>
            <person name="Finy P."/>
            <person name="Geml J."/>
            <person name="Haridas S."/>
            <person name="Hughes K."/>
            <person name="Justo A."/>
            <person name="Karasinski D."/>
            <person name="Kautmanova I."/>
            <person name="Kiss B."/>
            <person name="Kocsube S."/>
            <person name="Kotiranta H."/>
            <person name="LaButti K.M."/>
            <person name="Lechner B.E."/>
            <person name="Liimatainen K."/>
            <person name="Lipzen A."/>
            <person name="Lukacs Z."/>
            <person name="Mihaltcheva S."/>
            <person name="Morgado L.N."/>
            <person name="Niskanen T."/>
            <person name="Noordeloos M.E."/>
            <person name="Ohm R.A."/>
            <person name="Ortiz-Santana B."/>
            <person name="Ovrebo C."/>
            <person name="Racz N."/>
            <person name="Riley R."/>
            <person name="Savchenko A."/>
            <person name="Shiryaev A."/>
            <person name="Soop K."/>
            <person name="Spirin V."/>
            <person name="Szebenyi C."/>
            <person name="Tomsovsky M."/>
            <person name="Tulloss R.E."/>
            <person name="Uehling J."/>
            <person name="Grigoriev I.V."/>
            <person name="Vagvolgyi C."/>
            <person name="Papp T."/>
            <person name="Martin F.M."/>
            <person name="Miettinen O."/>
            <person name="Hibbett D.S."/>
            <person name="Nagy L.G."/>
        </authorList>
    </citation>
    <scope>NUCLEOTIDE SEQUENCE [LARGE SCALE GENOMIC DNA]</scope>
    <source>
        <strain evidence="1 2">FP101781</strain>
    </source>
</reference>
<accession>A0A4Y7TZM4</accession>
<dbReference type="InterPro" id="IPR053037">
    <property type="entry name" value="Pericyclase_pydY-like"/>
</dbReference>
<dbReference type="Proteomes" id="UP000298030">
    <property type="component" value="Unassembled WGS sequence"/>
</dbReference>
<evidence type="ECO:0000313" key="2">
    <source>
        <dbReference type="Proteomes" id="UP000298030"/>
    </source>
</evidence>
<sequence length="189" mass="21197">MAAPSDFTTLNLSGNWVMNKSLSDSTEEILTLQGMGWLKRKAISIGTITVNLKHYKDDGGVEHIDIEQFITGGIPASNEMRTLDWTPRESDDKTFGQVIGKTRRAKAEELDVEFLKNGWTPDTLEQGLVHSYVESNTPKSGTSWIASQTWGFETINGERRYARHLKFTGPKGEDIEARLVYDYLGPLDV</sequence>
<gene>
    <name evidence="1" type="ORF">FA13DRAFT_1785268</name>
</gene>
<proteinExistence type="predicted"/>